<dbReference type="EMBL" id="LBVC01000067">
    <property type="protein sequence ID" value="KKQ76603.1"/>
    <property type="molecule type" value="Genomic_DNA"/>
</dbReference>
<sequence>MAVRTIAFITVLLISLYCVSGCSRTEKDKDRFTVLVFKHGKIAGDAELFRELIETFESDNPGIKVKDETLPASTDEQHQFYVINLEGKSSWFDVLSMDVIWVPEFARAGWLKDIS</sequence>
<accession>A0A0G0KAE4</accession>
<comment type="caution">
    <text evidence="1">The sequence shown here is derived from an EMBL/GenBank/DDBJ whole genome shotgun (WGS) entry which is preliminary data.</text>
</comment>
<gene>
    <name evidence="1" type="ORF">US99_C0067G0006</name>
</gene>
<reference evidence="1 2" key="1">
    <citation type="journal article" date="2015" name="Nature">
        <title>rRNA introns, odd ribosomes, and small enigmatic genomes across a large radiation of phyla.</title>
        <authorList>
            <person name="Brown C.T."/>
            <person name="Hug L.A."/>
            <person name="Thomas B.C."/>
            <person name="Sharon I."/>
            <person name="Castelle C.J."/>
            <person name="Singh A."/>
            <person name="Wilkins M.J."/>
            <person name="Williams K.H."/>
            <person name="Banfield J.F."/>
        </authorList>
    </citation>
    <scope>NUCLEOTIDE SEQUENCE [LARGE SCALE GENOMIC DNA]</scope>
</reference>
<dbReference type="Proteomes" id="UP000034324">
    <property type="component" value="Unassembled WGS sequence"/>
</dbReference>
<proteinExistence type="predicted"/>
<feature type="non-terminal residue" evidence="1">
    <location>
        <position position="115"/>
    </location>
</feature>
<dbReference type="AlphaFoldDB" id="A0A0G0KAE4"/>
<evidence type="ECO:0008006" key="3">
    <source>
        <dbReference type="Google" id="ProtNLM"/>
    </source>
</evidence>
<name>A0A0G0KAE4_9BACT</name>
<evidence type="ECO:0000313" key="2">
    <source>
        <dbReference type="Proteomes" id="UP000034324"/>
    </source>
</evidence>
<dbReference type="Pfam" id="PF01547">
    <property type="entry name" value="SBP_bac_1"/>
    <property type="match status" value="1"/>
</dbReference>
<dbReference type="SUPFAM" id="SSF53850">
    <property type="entry name" value="Periplasmic binding protein-like II"/>
    <property type="match status" value="1"/>
</dbReference>
<dbReference type="Gene3D" id="3.40.190.10">
    <property type="entry name" value="Periplasmic binding protein-like II"/>
    <property type="match status" value="1"/>
</dbReference>
<evidence type="ECO:0000313" key="1">
    <source>
        <dbReference type="EMBL" id="KKQ76603.1"/>
    </source>
</evidence>
<protein>
    <recommendedName>
        <fullName evidence="3">Extracellular solute-binding protein family 1</fullName>
    </recommendedName>
</protein>
<organism evidence="1 2">
    <name type="scientific">Candidatus Daviesbacteria bacterium GW2011_GWF2_38_6</name>
    <dbReference type="NCBI Taxonomy" id="1618432"/>
    <lineage>
        <taxon>Bacteria</taxon>
        <taxon>Candidatus Daviesiibacteriota</taxon>
    </lineage>
</organism>
<dbReference type="InterPro" id="IPR006059">
    <property type="entry name" value="SBP"/>
</dbReference>